<comment type="caution">
    <text evidence="1">The sequence shown here is derived from an EMBL/GenBank/DDBJ whole genome shotgun (WGS) entry which is preliminary data.</text>
</comment>
<evidence type="ECO:0000313" key="2">
    <source>
        <dbReference type="Proteomes" id="UP000634608"/>
    </source>
</evidence>
<name>A0A241YCQ7_ACIBA</name>
<organism evidence="1 2">
    <name type="scientific">Acinetobacter baumannii</name>
    <dbReference type="NCBI Taxonomy" id="470"/>
    <lineage>
        <taxon>Bacteria</taxon>
        <taxon>Pseudomonadati</taxon>
        <taxon>Pseudomonadota</taxon>
        <taxon>Gammaproteobacteria</taxon>
        <taxon>Moraxellales</taxon>
        <taxon>Moraxellaceae</taxon>
        <taxon>Acinetobacter</taxon>
        <taxon>Acinetobacter calcoaceticus/baumannii complex</taxon>
    </lineage>
</organism>
<accession>A0A241YCQ7</accession>
<evidence type="ECO:0000313" key="1">
    <source>
        <dbReference type="EMBL" id="MBD0221760.1"/>
    </source>
</evidence>
<dbReference type="Proteomes" id="UP000634608">
    <property type="component" value="Unassembled WGS sequence"/>
</dbReference>
<sequence length="87" mass="10129">MTKNLEHFLHGVGAEQLPQYRTQIKAIKSKARVQAAKDKEQCIERLIADNQRLVTQYSDLNRKLSIYKNLAYAVRNIKEVDIEELTK</sequence>
<dbReference type="AlphaFoldDB" id="A0A241YCQ7"/>
<protein>
    <submittedName>
        <fullName evidence="1">Uncharacterized protein</fullName>
    </submittedName>
</protein>
<gene>
    <name evidence="1" type="ORF">IAG11_17940</name>
</gene>
<dbReference type="EMBL" id="JACSVK010000079">
    <property type="protein sequence ID" value="MBD0221760.1"/>
    <property type="molecule type" value="Genomic_DNA"/>
</dbReference>
<reference evidence="1" key="1">
    <citation type="submission" date="2020-08" db="EMBL/GenBank/DDBJ databases">
        <title>Diversity of carbapenem-resistant Acinetobacter baumannii and bacteriophage-mediated spread of the Oxa23 carbapenemase.</title>
        <authorList>
            <person name="Abouelfetouh A."/>
            <person name="Mattock J."/>
            <person name="Turner D."/>
            <person name="Li E."/>
            <person name="Evans B.A."/>
        </authorList>
    </citation>
    <scope>NUCLEOTIDE SEQUENCE</scope>
    <source>
        <strain evidence="1">A86</strain>
    </source>
</reference>
<proteinExistence type="predicted"/>